<dbReference type="GO" id="GO:0004674">
    <property type="term" value="F:protein serine/threonine kinase activity"/>
    <property type="evidence" value="ECO:0007669"/>
    <property type="project" value="UniProtKB-KW"/>
</dbReference>
<dbReference type="SUPFAM" id="SSF56112">
    <property type="entry name" value="Protein kinase-like (PK-like)"/>
    <property type="match status" value="2"/>
</dbReference>
<keyword evidence="2" id="KW-0808">Transferase</keyword>
<feature type="region of interest" description="Disordered" evidence="6">
    <location>
        <begin position="175"/>
        <end position="196"/>
    </location>
</feature>
<dbReference type="PANTHER" id="PTHR45992:SF11">
    <property type="entry name" value="ALPHA-TYPE PROTEIN KINASE DOMAIN-CONTAINING PROTEIN"/>
    <property type="match status" value="1"/>
</dbReference>
<feature type="compositionally biased region" description="Pro residues" evidence="6">
    <location>
        <begin position="182"/>
        <end position="191"/>
    </location>
</feature>
<keyword evidence="4" id="KW-0418">Kinase</keyword>
<organism evidence="8">
    <name type="scientific">Emiliania huxleyi</name>
    <name type="common">Coccolithophore</name>
    <name type="synonym">Pontosphaera huxleyi</name>
    <dbReference type="NCBI Taxonomy" id="2903"/>
    <lineage>
        <taxon>Eukaryota</taxon>
        <taxon>Haptista</taxon>
        <taxon>Haptophyta</taxon>
        <taxon>Prymnesiophyceae</taxon>
        <taxon>Isochrysidales</taxon>
        <taxon>Noelaerhabdaceae</taxon>
        <taxon>Emiliania</taxon>
    </lineage>
</organism>
<evidence type="ECO:0000256" key="3">
    <source>
        <dbReference type="ARBA" id="ARBA00022741"/>
    </source>
</evidence>
<feature type="compositionally biased region" description="Basic and acidic residues" evidence="6">
    <location>
        <begin position="374"/>
        <end position="390"/>
    </location>
</feature>
<proteinExistence type="predicted"/>
<evidence type="ECO:0000256" key="5">
    <source>
        <dbReference type="ARBA" id="ARBA00022840"/>
    </source>
</evidence>
<dbReference type="AlphaFoldDB" id="A0A7S3WUB9"/>
<feature type="region of interest" description="Disordered" evidence="6">
    <location>
        <begin position="416"/>
        <end position="462"/>
    </location>
</feature>
<dbReference type="Pfam" id="PF02816">
    <property type="entry name" value="Alpha_kinase"/>
    <property type="match status" value="2"/>
</dbReference>
<dbReference type="GO" id="GO:0005524">
    <property type="term" value="F:ATP binding"/>
    <property type="evidence" value="ECO:0007669"/>
    <property type="project" value="UniProtKB-KW"/>
</dbReference>
<keyword evidence="3" id="KW-0547">Nucleotide-binding</keyword>
<dbReference type="SMART" id="SM00811">
    <property type="entry name" value="Alpha_kinase"/>
    <property type="match status" value="1"/>
</dbReference>
<feature type="compositionally biased region" description="Pro residues" evidence="6">
    <location>
        <begin position="425"/>
        <end position="446"/>
    </location>
</feature>
<feature type="region of interest" description="Disordered" evidence="6">
    <location>
        <begin position="374"/>
        <end position="401"/>
    </location>
</feature>
<gene>
    <name evidence="8" type="ORF">EHUX00137_LOCUS34287</name>
</gene>
<protein>
    <recommendedName>
        <fullName evidence="7">Alpha-type protein kinase domain-containing protein</fullName>
    </recommendedName>
</protein>
<keyword evidence="1" id="KW-0723">Serine/threonine-protein kinase</keyword>
<dbReference type="InterPro" id="IPR051852">
    <property type="entry name" value="Alpha-type_PK"/>
</dbReference>
<evidence type="ECO:0000313" key="8">
    <source>
        <dbReference type="EMBL" id="CAE0577343.1"/>
    </source>
</evidence>
<feature type="domain" description="Alpha-type protein kinase" evidence="7">
    <location>
        <begin position="17"/>
        <end position="330"/>
    </location>
</feature>
<dbReference type="EMBL" id="HBIR01043924">
    <property type="protein sequence ID" value="CAE0577343.1"/>
    <property type="molecule type" value="Transcribed_RNA"/>
</dbReference>
<evidence type="ECO:0000259" key="7">
    <source>
        <dbReference type="PROSITE" id="PS51158"/>
    </source>
</evidence>
<dbReference type="InterPro" id="IPR004166">
    <property type="entry name" value="a-kinase_dom"/>
</dbReference>
<sequence length="515" mass="57228">MKQFESRFTKYYKAKIYESPEPGLFGARATQIGEVDVEIADGAFESGGERNVFMMRFLRRTELFQTVPDAQGRQQQFKTFEAEASEEWVVKEDKHAKISDNNDLEFHDKSLVTQRTAAVLAEKFNELCEEKSLSVPKVKYLDAFLLVTTQPTRRQFFAERKLETTFQKWNTNNGTVVKSVRPAPPPPPPPAGADADGWSAVGGARRPGGDASWAGSAEYPAEEWELTDKVRTEHVPQAFSHWTMEGDGIDWAYMDEGTGEERAAKLLVCDIQGCYVGERYEFQLNDPVIHSQAGERCMFGLTDHGTSGIMLFMKSHICNPLCRQLGLLNNSLFEEEKTAALFRSSRKTSDLTVQKVNHLRERQLQRAIRTRELQQARKHGVQERNHDGKLRHVGPNGVVYATDESGKIGITAFRREPEEASQGPSPAPARPLVPSPPPTASPPTSSPPATSTTPPPPPALAKPSKLEALLASKLPDKVKYIRSALGMEDDPSKKMAIKSTVDEAMELVGLLLGTF</sequence>
<dbReference type="PROSITE" id="PS51158">
    <property type="entry name" value="ALPHA_KINASE"/>
    <property type="match status" value="1"/>
</dbReference>
<dbReference type="Gene3D" id="3.20.200.10">
    <property type="entry name" value="MHCK/EF2 kinase"/>
    <property type="match status" value="1"/>
</dbReference>
<evidence type="ECO:0000256" key="4">
    <source>
        <dbReference type="ARBA" id="ARBA00022777"/>
    </source>
</evidence>
<evidence type="ECO:0000256" key="6">
    <source>
        <dbReference type="SAM" id="MobiDB-lite"/>
    </source>
</evidence>
<name>A0A7S3WUB9_EMIHU</name>
<accession>A0A7S3WUB9</accession>
<evidence type="ECO:0000256" key="2">
    <source>
        <dbReference type="ARBA" id="ARBA00022679"/>
    </source>
</evidence>
<reference evidence="8" key="1">
    <citation type="submission" date="2021-01" db="EMBL/GenBank/DDBJ databases">
        <authorList>
            <person name="Corre E."/>
            <person name="Pelletier E."/>
            <person name="Niang G."/>
            <person name="Scheremetjew M."/>
            <person name="Finn R."/>
            <person name="Kale V."/>
            <person name="Holt S."/>
            <person name="Cochrane G."/>
            <person name="Meng A."/>
            <person name="Brown T."/>
            <person name="Cohen L."/>
        </authorList>
    </citation>
    <scope>NUCLEOTIDE SEQUENCE</scope>
    <source>
        <strain evidence="8">379</strain>
    </source>
</reference>
<dbReference type="PANTHER" id="PTHR45992">
    <property type="entry name" value="EUKARYOTIC ELONGATION FACTOR 2 KINASE-RELATED"/>
    <property type="match status" value="1"/>
</dbReference>
<dbReference type="InterPro" id="IPR011009">
    <property type="entry name" value="Kinase-like_dom_sf"/>
</dbReference>
<keyword evidence="5" id="KW-0067">ATP-binding</keyword>
<evidence type="ECO:0000256" key="1">
    <source>
        <dbReference type="ARBA" id="ARBA00022527"/>
    </source>
</evidence>